<keyword evidence="3" id="KW-1185">Reference proteome</keyword>
<dbReference type="Proteomes" id="UP000031950">
    <property type="component" value="Unassembled WGS sequence"/>
</dbReference>
<sequence length="65" mass="7567">MSKSKAKKQRQHARRNGAFDAEMKRVTQADISTHVRKTKTKKEKLDQMRSKHKQSTSGWRVEKAA</sequence>
<name>A0A0C2RN26_9BACL</name>
<reference evidence="2 3" key="1">
    <citation type="submission" date="2015-01" db="EMBL/GenBank/DDBJ databases">
        <title>Genome sequence of Jeotgalibacillus alimentarius.</title>
        <authorList>
            <person name="Goh K.M."/>
            <person name="Chan K.-G."/>
            <person name="Yaakop A.S."/>
            <person name="Ee R."/>
            <person name="Gan H.M."/>
            <person name="Chan C.S."/>
        </authorList>
    </citation>
    <scope>NUCLEOTIDE SEQUENCE [LARGE SCALE GENOMIC DNA]</scope>
    <source>
        <strain evidence="2 3">YKJ-13</strain>
    </source>
</reference>
<gene>
    <name evidence="2" type="ORF">KP77_11720</name>
</gene>
<proteinExistence type="predicted"/>
<feature type="region of interest" description="Disordered" evidence="1">
    <location>
        <begin position="1"/>
        <end position="65"/>
    </location>
</feature>
<accession>A0A0C2RN26</accession>
<feature type="compositionally biased region" description="Basic residues" evidence="1">
    <location>
        <begin position="1"/>
        <end position="15"/>
    </location>
</feature>
<comment type="caution">
    <text evidence="2">The sequence shown here is derived from an EMBL/GenBank/DDBJ whole genome shotgun (WGS) entry which is preliminary data.</text>
</comment>
<dbReference type="PATRIC" id="fig|135826.4.peg.1167"/>
<evidence type="ECO:0000313" key="2">
    <source>
        <dbReference type="EMBL" id="KIL51660.1"/>
    </source>
</evidence>
<dbReference type="AlphaFoldDB" id="A0A0C2RN26"/>
<dbReference type="STRING" id="135826.KP77_11720"/>
<dbReference type="EMBL" id="JXRQ01000015">
    <property type="protein sequence ID" value="KIL51660.1"/>
    <property type="molecule type" value="Genomic_DNA"/>
</dbReference>
<organism evidence="2 3">
    <name type="scientific">Jeotgalibacillus alimentarius</name>
    <dbReference type="NCBI Taxonomy" id="135826"/>
    <lineage>
        <taxon>Bacteria</taxon>
        <taxon>Bacillati</taxon>
        <taxon>Bacillota</taxon>
        <taxon>Bacilli</taxon>
        <taxon>Bacillales</taxon>
        <taxon>Caryophanaceae</taxon>
        <taxon>Jeotgalibacillus</taxon>
    </lineage>
</organism>
<evidence type="ECO:0000256" key="1">
    <source>
        <dbReference type="SAM" id="MobiDB-lite"/>
    </source>
</evidence>
<dbReference type="OrthoDB" id="2454574at2"/>
<evidence type="ECO:0000313" key="3">
    <source>
        <dbReference type="Proteomes" id="UP000031950"/>
    </source>
</evidence>
<protein>
    <submittedName>
        <fullName evidence="2">Uncharacterized protein</fullName>
    </submittedName>
</protein>
<dbReference type="RefSeq" id="WP_041121747.1">
    <property type="nucleotide sequence ID" value="NZ_JXRQ01000015.1"/>
</dbReference>